<sequence length="287" mass="33174">MDIKPALEFSDRPFLVCKDHTVSGRFFELYKDEEYDLLGTFPRPEKDKLSEYYKSENYISHTDSKESLFDKIYQLVKSYMLQKKMNWIQQEKKSSGSILDIGAGTGDFLLKAKENNWEVFGVEPNSNARNLASKKGLELREDSSEFENGKFDVITMWHVLEHVPDLEVQIKELKRLLKPDGLLVIAVPNFKSYDAKVYKENWAAYDVPRHLYHFSQSSISKIFGKFGFTLKFRKGLMFDSFYVSLLSEKYKSGKPNPVKGVFTGLISNLKAFSTGEYSSLVYFLKNS</sequence>
<dbReference type="GO" id="GO:0008168">
    <property type="term" value="F:methyltransferase activity"/>
    <property type="evidence" value="ECO:0007669"/>
    <property type="project" value="UniProtKB-KW"/>
</dbReference>
<dbReference type="Proteomes" id="UP001597100">
    <property type="component" value="Unassembled WGS sequence"/>
</dbReference>
<keyword evidence="3" id="KW-1185">Reference proteome</keyword>
<dbReference type="CDD" id="cd02440">
    <property type="entry name" value="AdoMet_MTases"/>
    <property type="match status" value="1"/>
</dbReference>
<dbReference type="RefSeq" id="WP_380739345.1">
    <property type="nucleotide sequence ID" value="NZ_JBHTJP010000035.1"/>
</dbReference>
<protein>
    <submittedName>
        <fullName evidence="2">Class I SAM-dependent methyltransferase</fullName>
        <ecNumber evidence="2">2.1.1.-</ecNumber>
    </submittedName>
</protein>
<dbReference type="PANTHER" id="PTHR43861">
    <property type="entry name" value="TRANS-ACONITATE 2-METHYLTRANSFERASE-RELATED"/>
    <property type="match status" value="1"/>
</dbReference>
<evidence type="ECO:0000256" key="1">
    <source>
        <dbReference type="ARBA" id="ARBA00022679"/>
    </source>
</evidence>
<keyword evidence="1 2" id="KW-0808">Transferase</keyword>
<name>A0ABW3IHL4_9FLAO</name>
<dbReference type="EMBL" id="JBHTJP010000035">
    <property type="protein sequence ID" value="MFD0977233.1"/>
    <property type="molecule type" value="Genomic_DNA"/>
</dbReference>
<dbReference type="SUPFAM" id="SSF53335">
    <property type="entry name" value="S-adenosyl-L-methionine-dependent methyltransferases"/>
    <property type="match status" value="1"/>
</dbReference>
<dbReference type="Gene3D" id="3.40.50.150">
    <property type="entry name" value="Vaccinia Virus protein VP39"/>
    <property type="match status" value="1"/>
</dbReference>
<dbReference type="GO" id="GO:0032259">
    <property type="term" value="P:methylation"/>
    <property type="evidence" value="ECO:0007669"/>
    <property type="project" value="UniProtKB-KW"/>
</dbReference>
<proteinExistence type="predicted"/>
<comment type="caution">
    <text evidence="2">The sequence shown here is derived from an EMBL/GenBank/DDBJ whole genome shotgun (WGS) entry which is preliminary data.</text>
</comment>
<dbReference type="EC" id="2.1.1.-" evidence="2"/>
<gene>
    <name evidence="2" type="ORF">ACFQ1G_10555</name>
</gene>
<reference evidence="3" key="1">
    <citation type="journal article" date="2019" name="Int. J. Syst. Evol. Microbiol.">
        <title>The Global Catalogue of Microorganisms (GCM) 10K type strain sequencing project: providing services to taxonomists for standard genome sequencing and annotation.</title>
        <authorList>
            <consortium name="The Broad Institute Genomics Platform"/>
            <consortium name="The Broad Institute Genome Sequencing Center for Infectious Disease"/>
            <person name="Wu L."/>
            <person name="Ma J."/>
        </authorList>
    </citation>
    <scope>NUCLEOTIDE SEQUENCE [LARGE SCALE GENOMIC DNA]</scope>
    <source>
        <strain evidence="3">CCUG 60898</strain>
    </source>
</reference>
<dbReference type="PANTHER" id="PTHR43861:SF3">
    <property type="entry name" value="PUTATIVE (AFU_ORTHOLOGUE AFUA_2G14390)-RELATED"/>
    <property type="match status" value="1"/>
</dbReference>
<keyword evidence="2" id="KW-0489">Methyltransferase</keyword>
<dbReference type="Pfam" id="PF13489">
    <property type="entry name" value="Methyltransf_23"/>
    <property type="match status" value="1"/>
</dbReference>
<evidence type="ECO:0000313" key="3">
    <source>
        <dbReference type="Proteomes" id="UP001597100"/>
    </source>
</evidence>
<organism evidence="2 3">
    <name type="scientific">Salinimicrobium gaetbulicola</name>
    <dbReference type="NCBI Taxonomy" id="999702"/>
    <lineage>
        <taxon>Bacteria</taxon>
        <taxon>Pseudomonadati</taxon>
        <taxon>Bacteroidota</taxon>
        <taxon>Flavobacteriia</taxon>
        <taxon>Flavobacteriales</taxon>
        <taxon>Flavobacteriaceae</taxon>
        <taxon>Salinimicrobium</taxon>
    </lineage>
</organism>
<evidence type="ECO:0000313" key="2">
    <source>
        <dbReference type="EMBL" id="MFD0977233.1"/>
    </source>
</evidence>
<accession>A0ABW3IHL4</accession>
<dbReference type="InterPro" id="IPR029063">
    <property type="entry name" value="SAM-dependent_MTases_sf"/>
</dbReference>